<dbReference type="SUPFAM" id="SSF49899">
    <property type="entry name" value="Concanavalin A-like lectins/glucanases"/>
    <property type="match status" value="1"/>
</dbReference>
<organism evidence="10 11">
    <name type="scientific">Hyaloscypha hepaticicola</name>
    <dbReference type="NCBI Taxonomy" id="2082293"/>
    <lineage>
        <taxon>Eukaryota</taxon>
        <taxon>Fungi</taxon>
        <taxon>Dikarya</taxon>
        <taxon>Ascomycota</taxon>
        <taxon>Pezizomycotina</taxon>
        <taxon>Leotiomycetes</taxon>
        <taxon>Helotiales</taxon>
        <taxon>Hyaloscyphaceae</taxon>
        <taxon>Hyaloscypha</taxon>
    </lineage>
</organism>
<dbReference type="GO" id="GO:0030245">
    <property type="term" value="P:cellulose catabolic process"/>
    <property type="evidence" value="ECO:0007669"/>
    <property type="project" value="UniProtKB-KW"/>
</dbReference>
<dbReference type="InterPro" id="IPR001722">
    <property type="entry name" value="Glyco_hydro_7"/>
</dbReference>
<evidence type="ECO:0000256" key="6">
    <source>
        <dbReference type="ARBA" id="ARBA00023180"/>
    </source>
</evidence>
<dbReference type="OrthoDB" id="412382at2759"/>
<keyword evidence="4 10" id="KW-0378">Hydrolase</keyword>
<sequence length="324" mass="33333">MVASLLASITQATDQYPLLPTWKCTSSGGCIKQNTSIVLDANAGLASHPAGSRTAADYAAMGISTSGNALTLYHYVKGVSASPRVYLLGPDGKYEMMSLLNAELSVDVDYSTLPCGENGAFYLSEMKADGSGGGGSGPGNGYCDAQCPQGYCCNEMDILEANALATAMTPHPCKGNTCDKGGCGYNPYASGQKNFYGPGKTVDTSKVFTVVTQFAATGGKLSSITRKYIQNGREIDGGGTITSCGSESTTGGLTGMGQALASGMVLAMSIWNDASQEMAWLDEGADGPCAAGSGTPATILAQHPNTHVVFSNIRWGDIGSTTKH</sequence>
<evidence type="ECO:0000313" key="10">
    <source>
        <dbReference type="EMBL" id="PMD20389.1"/>
    </source>
</evidence>
<evidence type="ECO:0000313" key="11">
    <source>
        <dbReference type="Proteomes" id="UP000235672"/>
    </source>
</evidence>
<dbReference type="PANTHER" id="PTHR33753">
    <property type="entry name" value="1,4-BETA-D-GLUCAN CELLOBIOHYDROLASE B"/>
    <property type="match status" value="1"/>
</dbReference>
<dbReference type="Pfam" id="PF00840">
    <property type="entry name" value="Glyco_hydro_7"/>
    <property type="match status" value="2"/>
</dbReference>
<keyword evidence="5" id="KW-0136">Cellulose degradation</keyword>
<evidence type="ECO:0000256" key="8">
    <source>
        <dbReference type="ARBA" id="ARBA00023295"/>
    </source>
</evidence>
<dbReference type="GO" id="GO:0008810">
    <property type="term" value="F:cellulase activity"/>
    <property type="evidence" value="ECO:0007669"/>
    <property type="project" value="UniProtKB-EC"/>
</dbReference>
<evidence type="ECO:0000256" key="3">
    <source>
        <dbReference type="ARBA" id="ARBA00012601"/>
    </source>
</evidence>
<proteinExistence type="inferred from homology"/>
<dbReference type="InterPro" id="IPR013320">
    <property type="entry name" value="ConA-like_dom_sf"/>
</dbReference>
<evidence type="ECO:0000256" key="4">
    <source>
        <dbReference type="ARBA" id="ARBA00022801"/>
    </source>
</evidence>
<dbReference type="STRING" id="1745343.A0A2J6Q291"/>
<gene>
    <name evidence="10" type="ORF">NA56DRAFT_574027</name>
</gene>
<evidence type="ECO:0000256" key="5">
    <source>
        <dbReference type="ARBA" id="ARBA00023001"/>
    </source>
</evidence>
<dbReference type="Gene3D" id="2.70.100.10">
    <property type="entry name" value="Glycoside hydrolase, family 7, domain"/>
    <property type="match status" value="1"/>
</dbReference>
<evidence type="ECO:0000256" key="2">
    <source>
        <dbReference type="ARBA" id="ARBA00006044"/>
    </source>
</evidence>
<evidence type="ECO:0000256" key="1">
    <source>
        <dbReference type="ARBA" id="ARBA00000966"/>
    </source>
</evidence>
<dbReference type="InterPro" id="IPR037019">
    <property type="entry name" value="Glyco_hydro_7_sf"/>
</dbReference>
<keyword evidence="9" id="KW-0624">Polysaccharide degradation</keyword>
<keyword evidence="7" id="KW-0119">Carbohydrate metabolism</keyword>
<dbReference type="EC" id="3.2.1.4" evidence="3"/>
<comment type="catalytic activity">
    <reaction evidence="1">
        <text>Endohydrolysis of (1-&gt;4)-beta-D-glucosidic linkages in cellulose, lichenin and cereal beta-D-glucans.</text>
        <dbReference type="EC" id="3.2.1.4"/>
    </reaction>
</comment>
<protein>
    <recommendedName>
        <fullName evidence="3">cellulase</fullName>
        <ecNumber evidence="3">3.2.1.4</ecNumber>
    </recommendedName>
</protein>
<name>A0A2J6Q291_9HELO</name>
<dbReference type="AlphaFoldDB" id="A0A2J6Q291"/>
<dbReference type="PANTHER" id="PTHR33753:SF1">
    <property type="entry name" value="ENDO-BETA-1,4-GLUCANASE CELB"/>
    <property type="match status" value="1"/>
</dbReference>
<keyword evidence="11" id="KW-1185">Reference proteome</keyword>
<dbReference type="EMBL" id="KZ613485">
    <property type="protein sequence ID" value="PMD20389.1"/>
    <property type="molecule type" value="Genomic_DNA"/>
</dbReference>
<reference evidence="10 11" key="1">
    <citation type="submission" date="2016-05" db="EMBL/GenBank/DDBJ databases">
        <title>A degradative enzymes factory behind the ericoid mycorrhizal symbiosis.</title>
        <authorList>
            <consortium name="DOE Joint Genome Institute"/>
            <person name="Martino E."/>
            <person name="Morin E."/>
            <person name="Grelet G."/>
            <person name="Kuo A."/>
            <person name="Kohler A."/>
            <person name="Daghino S."/>
            <person name="Barry K."/>
            <person name="Choi C."/>
            <person name="Cichocki N."/>
            <person name="Clum A."/>
            <person name="Copeland A."/>
            <person name="Hainaut M."/>
            <person name="Haridas S."/>
            <person name="Labutti K."/>
            <person name="Lindquist E."/>
            <person name="Lipzen A."/>
            <person name="Khouja H.-R."/>
            <person name="Murat C."/>
            <person name="Ohm R."/>
            <person name="Olson A."/>
            <person name="Spatafora J."/>
            <person name="Veneault-Fourrey C."/>
            <person name="Henrissat B."/>
            <person name="Grigoriev I."/>
            <person name="Martin F."/>
            <person name="Perotto S."/>
        </authorList>
    </citation>
    <scope>NUCLEOTIDE SEQUENCE [LARGE SCALE GENOMIC DNA]</scope>
    <source>
        <strain evidence="10 11">UAMH 7357</strain>
    </source>
</reference>
<comment type="similarity">
    <text evidence="2">Belongs to the glycosyl hydrolase 7 (cellulase C) family.</text>
</comment>
<dbReference type="Proteomes" id="UP000235672">
    <property type="component" value="Unassembled WGS sequence"/>
</dbReference>
<accession>A0A2J6Q291</accession>
<keyword evidence="8" id="KW-0326">Glycosidase</keyword>
<evidence type="ECO:0000256" key="7">
    <source>
        <dbReference type="ARBA" id="ARBA00023277"/>
    </source>
</evidence>
<keyword evidence="6" id="KW-0325">Glycoprotein</keyword>
<evidence type="ECO:0000256" key="9">
    <source>
        <dbReference type="ARBA" id="ARBA00023326"/>
    </source>
</evidence>